<dbReference type="EMBL" id="PYLP01000030">
    <property type="protein sequence ID" value="PST35570.1"/>
    <property type="molecule type" value="Genomic_DNA"/>
</dbReference>
<protein>
    <recommendedName>
        <fullName evidence="2">Syntaxin-5 N-terminal Sly1p-binding domain-containing protein</fullName>
    </recommendedName>
</protein>
<dbReference type="GeneID" id="77471945"/>
<reference evidence="3" key="3">
    <citation type="submission" date="2021-10" db="EMBL/GenBank/DDBJ databases">
        <title>Collection of gut derived symbiotic bacterial strains cultured from healthy donors.</title>
        <authorList>
            <person name="Lin H."/>
            <person name="Littmann E."/>
            <person name="Kohout C."/>
            <person name="Pamer E.G."/>
        </authorList>
    </citation>
    <scope>NUCLEOTIDE SEQUENCE</scope>
    <source>
        <strain evidence="3">DFI.4.48</strain>
    </source>
</reference>
<sequence>MNFKKNAGIVLIILGIILTLDRTNEFKGIVSTIIYYLQEYWPLLITICGVSLLTTPQKTKKK</sequence>
<accession>A0A2T3FJZ8</accession>
<proteinExistence type="predicted"/>
<dbReference type="InterPro" id="IPR021538">
    <property type="entry name" value="Syntaxin-5_N"/>
</dbReference>
<evidence type="ECO:0000313" key="4">
    <source>
        <dbReference type="EMBL" id="PST35570.1"/>
    </source>
</evidence>
<evidence type="ECO:0000256" key="1">
    <source>
        <dbReference type="SAM" id="Phobius"/>
    </source>
</evidence>
<feature type="domain" description="Syntaxin-5 N-terminal Sly1p-binding" evidence="2">
    <location>
        <begin position="21"/>
        <end position="32"/>
    </location>
</feature>
<comment type="caution">
    <text evidence="4">The sequence shown here is derived from an EMBL/GenBank/DDBJ whole genome shotgun (WGS) entry which is preliminary data.</text>
</comment>
<keyword evidence="5" id="KW-1185">Reference proteome</keyword>
<feature type="transmembrane region" description="Helical" evidence="1">
    <location>
        <begin position="33"/>
        <end position="53"/>
    </location>
</feature>
<name>A0A2T3FJZ8_9FIRM</name>
<dbReference type="EMBL" id="JAJDKZ010000049">
    <property type="protein sequence ID" value="MCB8611334.1"/>
    <property type="molecule type" value="Genomic_DNA"/>
</dbReference>
<dbReference type="AlphaFoldDB" id="A0A2T3FJZ8"/>
<keyword evidence="1" id="KW-1133">Transmembrane helix</keyword>
<evidence type="ECO:0000259" key="2">
    <source>
        <dbReference type="Pfam" id="PF11416"/>
    </source>
</evidence>
<dbReference type="RefSeq" id="WP_048923630.1">
    <property type="nucleotide sequence ID" value="NZ_DAWBWI010000221.1"/>
</dbReference>
<dbReference type="Pfam" id="PF11416">
    <property type="entry name" value="Syntaxin-5_N"/>
    <property type="match status" value="1"/>
</dbReference>
<organism evidence="4 5">
    <name type="scientific">Faecalibacillus faecis</name>
    <dbReference type="NCBI Taxonomy" id="1982628"/>
    <lineage>
        <taxon>Bacteria</taxon>
        <taxon>Bacillati</taxon>
        <taxon>Bacillota</taxon>
        <taxon>Erysipelotrichia</taxon>
        <taxon>Erysipelotrichales</taxon>
        <taxon>Coprobacillaceae</taxon>
        <taxon>Faecalibacillus</taxon>
    </lineage>
</organism>
<keyword evidence="1" id="KW-0812">Transmembrane</keyword>
<keyword evidence="1" id="KW-0472">Membrane</keyword>
<reference evidence="5" key="1">
    <citation type="submission" date="2018-03" db="EMBL/GenBank/DDBJ databases">
        <title>Lachnoclostridium SNUG30370 gen.nov., sp.nov., isolated from human faeces.</title>
        <authorList>
            <person name="Seo B."/>
            <person name="Jeon K."/>
            <person name="Ko G."/>
        </authorList>
    </citation>
    <scope>NUCLEOTIDE SEQUENCE [LARGE SCALE GENOMIC DNA]</scope>
    <source>
        <strain evidence="5">SNUG30370</strain>
    </source>
</reference>
<gene>
    <name evidence="4" type="ORF">C7U55_12735</name>
    <name evidence="3" type="ORF">LJD69_12100</name>
</gene>
<evidence type="ECO:0000313" key="5">
    <source>
        <dbReference type="Proteomes" id="UP000241201"/>
    </source>
</evidence>
<dbReference type="Proteomes" id="UP001198439">
    <property type="component" value="Unassembled WGS sequence"/>
</dbReference>
<reference evidence="4" key="2">
    <citation type="journal article" date="2019" name="Int. J. Syst. Evol. Microbiol.">
        <title>Faecalibacillus intestinalis gen. nov., sp. nov. and Faecalibacillus faecis sp. nov., isolated from human faeces.</title>
        <authorList>
            <person name="Seo B."/>
            <person name="Jeon K."/>
            <person name="Baek I."/>
            <person name="Lee Y.M."/>
            <person name="Baek K."/>
            <person name="Ko G."/>
        </authorList>
    </citation>
    <scope>NUCLEOTIDE SEQUENCE</scope>
    <source>
        <strain evidence="4">SNUG30370</strain>
    </source>
</reference>
<dbReference type="Proteomes" id="UP000241201">
    <property type="component" value="Unassembled WGS sequence"/>
</dbReference>
<evidence type="ECO:0000313" key="3">
    <source>
        <dbReference type="EMBL" id="MCB8611334.1"/>
    </source>
</evidence>